<dbReference type="EMBL" id="LJGP01000007">
    <property type="protein sequence ID" value="KWU04651.1"/>
    <property type="molecule type" value="Genomic_DNA"/>
</dbReference>
<evidence type="ECO:0000256" key="1">
    <source>
        <dbReference type="ARBA" id="ARBA00023125"/>
    </source>
</evidence>
<dbReference type="NCBIfam" id="TIGR00621">
    <property type="entry name" value="ssb"/>
    <property type="match status" value="1"/>
</dbReference>
<keyword evidence="1 2" id="KW-0238">DNA-binding</keyword>
<reference evidence="5 6" key="1">
    <citation type="journal article" date="2016" name="Microbiology (Mosc.)">
        <title>Comparison of Lactobacillus crispatus isolates from Lactobacillus-dominated vaginal microbiomes with isolates from microbiomes containing bacterial vaginosis-associated bacteria.</title>
        <authorList>
            <person name="Abdelmaksoud A.A."/>
            <person name="Koparde V.N."/>
            <person name="Sheth N.U."/>
            <person name="Serrano M.G."/>
            <person name="Glascock A.L."/>
            <person name="Fettweis J.M."/>
            <person name="Strauss Iii J.F."/>
            <person name="Buck G.A."/>
            <person name="Jefferson K.K."/>
        </authorList>
    </citation>
    <scope>NUCLEOTIDE SEQUENCE [LARGE SCALE GENOMIC DNA]</scope>
    <source>
        <strain evidence="5 6">VMC3</strain>
    </source>
</reference>
<evidence type="ECO:0000256" key="2">
    <source>
        <dbReference type="PIRNR" id="PIRNR002070"/>
    </source>
</evidence>
<dbReference type="InterPro" id="IPR000424">
    <property type="entry name" value="Primosome_PriB/ssb"/>
</dbReference>
<evidence type="ECO:0000256" key="4">
    <source>
        <dbReference type="SAM" id="MobiDB-lite"/>
    </source>
</evidence>
<dbReference type="InterPro" id="IPR011344">
    <property type="entry name" value="ssDNA-bd"/>
</dbReference>
<dbReference type="SUPFAM" id="SSF50249">
    <property type="entry name" value="Nucleic acid-binding proteins"/>
    <property type="match status" value="1"/>
</dbReference>
<organism evidence="5 6">
    <name type="scientific">Lactobacillus crispatus</name>
    <dbReference type="NCBI Taxonomy" id="47770"/>
    <lineage>
        <taxon>Bacteria</taxon>
        <taxon>Bacillati</taxon>
        <taxon>Bacillota</taxon>
        <taxon>Bacilli</taxon>
        <taxon>Lactobacillales</taxon>
        <taxon>Lactobacillaceae</taxon>
        <taxon>Lactobacillus</taxon>
    </lineage>
</organism>
<dbReference type="Pfam" id="PF00436">
    <property type="entry name" value="SSB"/>
    <property type="match status" value="1"/>
</dbReference>
<dbReference type="PIRSF" id="PIRSF002070">
    <property type="entry name" value="SSB"/>
    <property type="match status" value="1"/>
</dbReference>
<evidence type="ECO:0000313" key="6">
    <source>
        <dbReference type="Proteomes" id="UP000067598"/>
    </source>
</evidence>
<evidence type="ECO:0000256" key="3">
    <source>
        <dbReference type="RuleBase" id="RU000524"/>
    </source>
</evidence>
<sequence length="165" mass="19026">MINQVVMDGYIGKDLELKTTQSLKKYVTFTICQNRYSKVQRGYVGEWHHVIAWNKVAENLVANTHKGSKVILAGEQRVRKFVDKNGNRVAYEYIWVNSFDILTSQNEDIANSPSQNTNKQNMNNMEDEEPEVDRTIVEANNQDKLAEDPFNNQKEVQLTDADLPF</sequence>
<dbReference type="RefSeq" id="WP_060461757.1">
    <property type="nucleotide sequence ID" value="NZ_AP025162.1"/>
</dbReference>
<evidence type="ECO:0000313" key="5">
    <source>
        <dbReference type="EMBL" id="KWU04651.1"/>
    </source>
</evidence>
<dbReference type="AlphaFoldDB" id="A0A120DIW8"/>
<feature type="region of interest" description="Disordered" evidence="4">
    <location>
        <begin position="108"/>
        <end position="165"/>
    </location>
</feature>
<dbReference type="Proteomes" id="UP000067598">
    <property type="component" value="Unassembled WGS sequence"/>
</dbReference>
<comment type="caution">
    <text evidence="5">The sequence shown here is derived from an EMBL/GenBank/DDBJ whole genome shotgun (WGS) entry which is preliminary data.</text>
</comment>
<dbReference type="PATRIC" id="fig|47770.28.peg.1978"/>
<feature type="compositionally biased region" description="Polar residues" evidence="4">
    <location>
        <begin position="108"/>
        <end position="124"/>
    </location>
</feature>
<dbReference type="GO" id="GO:0006260">
    <property type="term" value="P:DNA replication"/>
    <property type="evidence" value="ECO:0007669"/>
    <property type="project" value="InterPro"/>
</dbReference>
<dbReference type="CDD" id="cd04496">
    <property type="entry name" value="SSB_OBF"/>
    <property type="match status" value="1"/>
</dbReference>
<protein>
    <recommendedName>
        <fullName evidence="2 3">Single-stranded DNA-binding protein</fullName>
    </recommendedName>
</protein>
<dbReference type="Gene3D" id="2.40.50.140">
    <property type="entry name" value="Nucleic acid-binding proteins"/>
    <property type="match status" value="1"/>
</dbReference>
<accession>A0A120DIW8</accession>
<dbReference type="GO" id="GO:0003697">
    <property type="term" value="F:single-stranded DNA binding"/>
    <property type="evidence" value="ECO:0007669"/>
    <property type="project" value="InterPro"/>
</dbReference>
<dbReference type="PROSITE" id="PS50935">
    <property type="entry name" value="SSB"/>
    <property type="match status" value="1"/>
</dbReference>
<proteinExistence type="predicted"/>
<dbReference type="InterPro" id="IPR012340">
    <property type="entry name" value="NA-bd_OB-fold"/>
</dbReference>
<gene>
    <name evidence="5" type="ORF">AEL95_02065</name>
</gene>
<name>A0A120DIW8_9LACO</name>